<feature type="region of interest" description="Disordered" evidence="1">
    <location>
        <begin position="93"/>
        <end position="169"/>
    </location>
</feature>
<reference evidence="4 5" key="1">
    <citation type="submission" date="2022-05" db="EMBL/GenBank/DDBJ databases">
        <authorList>
            <consortium name="Genoscope - CEA"/>
            <person name="William W."/>
        </authorList>
    </citation>
    <scope>NUCLEOTIDE SEQUENCE [LARGE SCALE GENOMIC DNA]</scope>
</reference>
<dbReference type="EMBL" id="CALNXI010000710">
    <property type="protein sequence ID" value="CAH3038202.1"/>
    <property type="molecule type" value="Genomic_DNA"/>
</dbReference>
<protein>
    <submittedName>
        <fullName evidence="4">Uncharacterized protein</fullName>
    </submittedName>
</protein>
<feature type="signal peptide" evidence="3">
    <location>
        <begin position="1"/>
        <end position="17"/>
    </location>
</feature>
<evidence type="ECO:0000313" key="5">
    <source>
        <dbReference type="Proteomes" id="UP001159427"/>
    </source>
</evidence>
<feature type="transmembrane region" description="Helical" evidence="2">
    <location>
        <begin position="27"/>
        <end position="45"/>
    </location>
</feature>
<proteinExistence type="predicted"/>
<keyword evidence="2" id="KW-0472">Membrane</keyword>
<feature type="compositionally biased region" description="Polar residues" evidence="1">
    <location>
        <begin position="153"/>
        <end position="169"/>
    </location>
</feature>
<evidence type="ECO:0000256" key="1">
    <source>
        <dbReference type="SAM" id="MobiDB-lite"/>
    </source>
</evidence>
<accession>A0ABN8N235</accession>
<keyword evidence="2" id="KW-0812">Transmembrane</keyword>
<keyword evidence="3" id="KW-0732">Signal</keyword>
<feature type="compositionally biased region" description="Low complexity" evidence="1">
    <location>
        <begin position="120"/>
        <end position="132"/>
    </location>
</feature>
<feature type="chain" id="PRO_5045477582" evidence="3">
    <location>
        <begin position="18"/>
        <end position="169"/>
    </location>
</feature>
<sequence length="169" mass="18165">MFLLVGFILTVVGSVCSLERSLTRIVGPIFLGIGLVLLISTVEYTRTRPRNNNAGQGIAEPTSQIGSTTQVEMDNVTTTTQYPSPHGFQQTYGQTPEYPWGTGPYPPPPAGTLCHPTGPAYPSSSRYPYNSSQNGQPAYPTEIPPPPSYESVVGQSDSAQSAHTKTQVY</sequence>
<gene>
    <name evidence="4" type="ORF">PEVE_00039833</name>
</gene>
<evidence type="ECO:0000313" key="4">
    <source>
        <dbReference type="EMBL" id="CAH3038202.1"/>
    </source>
</evidence>
<name>A0ABN8N235_9CNID</name>
<keyword evidence="2" id="KW-1133">Transmembrane helix</keyword>
<keyword evidence="5" id="KW-1185">Reference proteome</keyword>
<organism evidence="4 5">
    <name type="scientific">Porites evermanni</name>
    <dbReference type="NCBI Taxonomy" id="104178"/>
    <lineage>
        <taxon>Eukaryota</taxon>
        <taxon>Metazoa</taxon>
        <taxon>Cnidaria</taxon>
        <taxon>Anthozoa</taxon>
        <taxon>Hexacorallia</taxon>
        <taxon>Scleractinia</taxon>
        <taxon>Fungiina</taxon>
        <taxon>Poritidae</taxon>
        <taxon>Porites</taxon>
    </lineage>
</organism>
<comment type="caution">
    <text evidence="4">The sequence shown here is derived from an EMBL/GenBank/DDBJ whole genome shotgun (WGS) entry which is preliminary data.</text>
</comment>
<dbReference type="Proteomes" id="UP001159427">
    <property type="component" value="Unassembled WGS sequence"/>
</dbReference>
<evidence type="ECO:0000256" key="2">
    <source>
        <dbReference type="SAM" id="Phobius"/>
    </source>
</evidence>
<evidence type="ECO:0000256" key="3">
    <source>
        <dbReference type="SAM" id="SignalP"/>
    </source>
</evidence>